<keyword evidence="1" id="KW-0479">Metal-binding</keyword>
<dbReference type="InterPro" id="IPR045131">
    <property type="entry name" value="CISD1/2"/>
</dbReference>
<keyword evidence="1" id="KW-0812">Transmembrane</keyword>
<dbReference type="Pfam" id="PF10660">
    <property type="entry name" value="MitoNEET_N"/>
    <property type="match status" value="1"/>
</dbReference>
<dbReference type="GO" id="GO:0010506">
    <property type="term" value="P:regulation of autophagy"/>
    <property type="evidence" value="ECO:0007669"/>
    <property type="project" value="UniProtKB-UniRule"/>
</dbReference>
<keyword evidence="1" id="KW-0001">2Fe-2S</keyword>
<dbReference type="PANTHER" id="PTHR13680">
    <property type="entry name" value="CDGSH IRON-SULFUR DOMAIN-CONTAINING PROTEIN 1"/>
    <property type="match status" value="1"/>
</dbReference>
<accession>A0A3Q2HH96</accession>
<protein>
    <recommendedName>
        <fullName evidence="1">CDGSH iron-sulfur domain-containing protein 2</fullName>
    </recommendedName>
</protein>
<keyword evidence="1" id="KW-0472">Membrane</keyword>
<keyword evidence="1" id="KW-0411">Iron-sulfur</keyword>
<comment type="subunit">
    <text evidence="1">Homodimer.</text>
</comment>
<dbReference type="Ensembl" id="ENSECAT00000047717.2">
    <property type="protein sequence ID" value="ENSECAP00000033993.2"/>
    <property type="gene ID" value="ENSECAG00000031761.2"/>
</dbReference>
<dbReference type="Proteomes" id="UP000002281">
    <property type="component" value="Chromosome 5"/>
</dbReference>
<dbReference type="GO" id="GO:0046872">
    <property type="term" value="F:metal ion binding"/>
    <property type="evidence" value="ECO:0007669"/>
    <property type="project" value="UniProtKB-UniRule"/>
</dbReference>
<evidence type="ECO:0000313" key="3">
    <source>
        <dbReference type="Ensembl" id="ENSECAP00000033993.2"/>
    </source>
</evidence>
<dbReference type="AlphaFoldDB" id="A0A3Q2HH96"/>
<feature type="transmembrane region" description="Helical" evidence="1">
    <location>
        <begin position="31"/>
        <end position="51"/>
    </location>
</feature>
<keyword evidence="1" id="KW-0256">Endoplasmic reticulum</keyword>
<organism evidence="3 4">
    <name type="scientific">Equus caballus</name>
    <name type="common">Horse</name>
    <dbReference type="NCBI Taxonomy" id="9796"/>
    <lineage>
        <taxon>Eukaryota</taxon>
        <taxon>Metazoa</taxon>
        <taxon>Chordata</taxon>
        <taxon>Craniata</taxon>
        <taxon>Vertebrata</taxon>
        <taxon>Euteleostomi</taxon>
        <taxon>Mammalia</taxon>
        <taxon>Eutheria</taxon>
        <taxon>Laurasiatheria</taxon>
        <taxon>Perissodactyla</taxon>
        <taxon>Equidae</taxon>
        <taxon>Equus</taxon>
    </lineage>
</organism>
<dbReference type="PANTHER" id="PTHR13680:SF5">
    <property type="entry name" value="CDGSH IRON-SULFUR DOMAIN-CONTAINING PROTEIN 1"/>
    <property type="match status" value="1"/>
</dbReference>
<dbReference type="InterPro" id="IPR019610">
    <property type="entry name" value="FeS-contain_mitoNEET_N"/>
</dbReference>
<dbReference type="GO" id="GO:0005741">
    <property type="term" value="C:mitochondrial outer membrane"/>
    <property type="evidence" value="ECO:0007669"/>
    <property type="project" value="UniProtKB-SubCell"/>
</dbReference>
<dbReference type="STRING" id="9796.ENSECAP00000033993"/>
<dbReference type="GO" id="GO:0005789">
    <property type="term" value="C:endoplasmic reticulum membrane"/>
    <property type="evidence" value="ECO:0007669"/>
    <property type="project" value="UniProtKB-SubCell"/>
</dbReference>
<keyword evidence="4" id="KW-1185">Reference proteome</keyword>
<comment type="subcellular location">
    <subcellularLocation>
        <location evidence="1">Endoplasmic reticulum membrane</location>
        <topology evidence="1">Single-pass membrane protein</topology>
    </subcellularLocation>
    <subcellularLocation>
        <location evidence="1">Mitochondrion outer membrane</location>
        <topology evidence="1">Single-pass membrane protein</topology>
    </subcellularLocation>
</comment>
<dbReference type="InParanoid" id="A0A3Q2HH96"/>
<keyword evidence="1" id="KW-0408">Iron</keyword>
<reference evidence="3" key="3">
    <citation type="submission" date="2025-09" db="UniProtKB">
        <authorList>
            <consortium name="Ensembl"/>
        </authorList>
    </citation>
    <scope>IDENTIFICATION</scope>
    <source>
        <strain evidence="3">Thoroughbred</strain>
    </source>
</reference>
<comment type="cofactor">
    <cofactor evidence="1">
        <name>[2Fe-2S] cluster</name>
        <dbReference type="ChEBI" id="CHEBI:190135"/>
    </cofactor>
    <text evidence="1">Binds 1 [2Fe-2S] cluster.</text>
</comment>
<comment type="function">
    <text evidence="1">Regulator of autophagy that contributes to antagonize BECN1-mediated cellular autophagy at the endoplasmic reticulum. Participates in the interaction of BCL2 with BECN1 and is required for BCL2-mediated depression of endoplasmic reticulum Ca(2+) stores during autophagy.</text>
</comment>
<reference evidence="3" key="2">
    <citation type="submission" date="2025-08" db="UniProtKB">
        <authorList>
            <consortium name="Ensembl"/>
        </authorList>
    </citation>
    <scope>IDENTIFICATION</scope>
    <source>
        <strain evidence="3">Thoroughbred</strain>
    </source>
</reference>
<sequence length="133" mass="15263">VGMKKTIDFFCIFGICHYFSVKWSLTSRVQAEWIPAVTIAVGTAAIGYPAYKRFYVKNRCNKSMANLHIRQDKPRIAHAFHIEDLGNKAVYCHYNMGLQIIQKKETKMDSLDAVNQLVMMLPDCLIRITTTFV</sequence>
<evidence type="ECO:0000256" key="1">
    <source>
        <dbReference type="RuleBase" id="RU369084"/>
    </source>
</evidence>
<proteinExistence type="inferred from homology"/>
<name>A0A3Q2HH96_HORSE</name>
<evidence type="ECO:0000313" key="4">
    <source>
        <dbReference type="Proteomes" id="UP000002281"/>
    </source>
</evidence>
<comment type="similarity">
    <text evidence="1">Belongs to the CISD protein family. CISD2 subfamily.</text>
</comment>
<feature type="domain" description="Iron sulphur" evidence="2">
    <location>
        <begin position="31"/>
        <end position="60"/>
    </location>
</feature>
<evidence type="ECO:0000259" key="2">
    <source>
        <dbReference type="Pfam" id="PF10660"/>
    </source>
</evidence>
<dbReference type="PaxDb" id="9796-ENSECAP00000033993"/>
<keyword evidence="1" id="KW-1133">Transmembrane helix</keyword>
<reference evidence="3 4" key="1">
    <citation type="journal article" date="2009" name="Science">
        <title>Genome sequence, comparative analysis, and population genetics of the domestic horse.</title>
        <authorList>
            <consortium name="Broad Institute Genome Sequencing Platform"/>
            <consortium name="Broad Institute Whole Genome Assembly Team"/>
            <person name="Wade C.M."/>
            <person name="Giulotto E."/>
            <person name="Sigurdsson S."/>
            <person name="Zoli M."/>
            <person name="Gnerre S."/>
            <person name="Imsland F."/>
            <person name="Lear T.L."/>
            <person name="Adelson D.L."/>
            <person name="Bailey E."/>
            <person name="Bellone R.R."/>
            <person name="Bloecker H."/>
            <person name="Distl O."/>
            <person name="Edgar R.C."/>
            <person name="Garber M."/>
            <person name="Leeb T."/>
            <person name="Mauceli E."/>
            <person name="MacLeod J.N."/>
            <person name="Penedo M.C.T."/>
            <person name="Raison J.M."/>
            <person name="Sharpe T."/>
            <person name="Vogel J."/>
            <person name="Andersson L."/>
            <person name="Antczak D.F."/>
            <person name="Biagi T."/>
            <person name="Binns M.M."/>
            <person name="Chowdhary B.P."/>
            <person name="Coleman S.J."/>
            <person name="Della Valle G."/>
            <person name="Fryc S."/>
            <person name="Guerin G."/>
            <person name="Hasegawa T."/>
            <person name="Hill E.W."/>
            <person name="Jurka J."/>
            <person name="Kiialainen A."/>
            <person name="Lindgren G."/>
            <person name="Liu J."/>
            <person name="Magnani E."/>
            <person name="Mickelson J.R."/>
            <person name="Murray J."/>
            <person name="Nergadze S.G."/>
            <person name="Onofrio R."/>
            <person name="Pedroni S."/>
            <person name="Piras M.F."/>
            <person name="Raudsepp T."/>
            <person name="Rocchi M."/>
            <person name="Roeed K.H."/>
            <person name="Ryder O.A."/>
            <person name="Searle S."/>
            <person name="Skow L."/>
            <person name="Swinburne J.E."/>
            <person name="Syvaenen A.C."/>
            <person name="Tozaki T."/>
            <person name="Valberg S.J."/>
            <person name="Vaudin M."/>
            <person name="White J.R."/>
            <person name="Zody M.C."/>
            <person name="Lander E.S."/>
            <person name="Lindblad-Toh K."/>
        </authorList>
    </citation>
    <scope>NUCLEOTIDE SEQUENCE [LARGE SCALE GENOMIC DNA]</scope>
    <source>
        <strain evidence="3 4">Thoroughbred</strain>
    </source>
</reference>
<dbReference type="GO" id="GO:0051537">
    <property type="term" value="F:2 iron, 2 sulfur cluster binding"/>
    <property type="evidence" value="ECO:0007669"/>
    <property type="project" value="UniProtKB-UniRule"/>
</dbReference>